<feature type="non-terminal residue" evidence="2">
    <location>
        <position position="1"/>
    </location>
</feature>
<protein>
    <submittedName>
        <fullName evidence="2">Uncharacterized protein</fullName>
    </submittedName>
</protein>
<proteinExistence type="predicted"/>
<dbReference type="AlphaFoldDB" id="A0A9Q0J485"/>
<feature type="region of interest" description="Disordered" evidence="1">
    <location>
        <begin position="154"/>
        <end position="209"/>
    </location>
</feature>
<comment type="caution">
    <text evidence="2">The sequence shown here is derived from an EMBL/GenBank/DDBJ whole genome shotgun (WGS) entry which is preliminary data.</text>
</comment>
<evidence type="ECO:0000313" key="2">
    <source>
        <dbReference type="EMBL" id="KAJ4827743.1"/>
    </source>
</evidence>
<dbReference type="EMBL" id="JAKUCV010006341">
    <property type="protein sequence ID" value="KAJ4827743.1"/>
    <property type="molecule type" value="Genomic_DNA"/>
</dbReference>
<sequence length="209" mass="23106">MIEDICQRDSRRRRHGGGDGPKMSFIPTSDINNWLARCAVGRAKDPTRMDSILLLWKLHDMREVEVVDMGGDSVLPRLHQIGLRYGSIRLPHGNKAIGRPIADTANRGRLGKARVQVLTEYENEISKEVLVSIASQSYKLMVVEEAETWYEDESSGYVVSEGRTGSDEELSDELASESKYRGKGVALGGSSQDNGPVRLSNSFGPLEEA</sequence>
<evidence type="ECO:0000313" key="3">
    <source>
        <dbReference type="Proteomes" id="UP001141552"/>
    </source>
</evidence>
<accession>A0A9Q0J485</accession>
<keyword evidence="3" id="KW-1185">Reference proteome</keyword>
<dbReference type="Proteomes" id="UP001141552">
    <property type="component" value="Unassembled WGS sequence"/>
</dbReference>
<feature type="region of interest" description="Disordered" evidence="1">
    <location>
        <begin position="1"/>
        <end position="24"/>
    </location>
</feature>
<name>A0A9Q0J485_9ROSI</name>
<gene>
    <name evidence="2" type="ORF">Tsubulata_051487</name>
</gene>
<feature type="compositionally biased region" description="Polar residues" evidence="1">
    <location>
        <begin position="189"/>
        <end position="203"/>
    </location>
</feature>
<reference evidence="2" key="1">
    <citation type="submission" date="2022-02" db="EMBL/GenBank/DDBJ databases">
        <authorList>
            <person name="Henning P.M."/>
            <person name="McCubbin A.G."/>
            <person name="Shore J.S."/>
        </authorList>
    </citation>
    <scope>NUCLEOTIDE SEQUENCE</scope>
    <source>
        <strain evidence="2">F60SS</strain>
        <tissue evidence="2">Leaves</tissue>
    </source>
</reference>
<organism evidence="2 3">
    <name type="scientific">Turnera subulata</name>
    <dbReference type="NCBI Taxonomy" id="218843"/>
    <lineage>
        <taxon>Eukaryota</taxon>
        <taxon>Viridiplantae</taxon>
        <taxon>Streptophyta</taxon>
        <taxon>Embryophyta</taxon>
        <taxon>Tracheophyta</taxon>
        <taxon>Spermatophyta</taxon>
        <taxon>Magnoliopsida</taxon>
        <taxon>eudicotyledons</taxon>
        <taxon>Gunneridae</taxon>
        <taxon>Pentapetalae</taxon>
        <taxon>rosids</taxon>
        <taxon>fabids</taxon>
        <taxon>Malpighiales</taxon>
        <taxon>Passifloraceae</taxon>
        <taxon>Turnera</taxon>
    </lineage>
</organism>
<evidence type="ECO:0000256" key="1">
    <source>
        <dbReference type="SAM" id="MobiDB-lite"/>
    </source>
</evidence>
<dbReference type="OrthoDB" id="999103at2759"/>
<reference evidence="2" key="2">
    <citation type="journal article" date="2023" name="Plants (Basel)">
        <title>Annotation of the Turnera subulata (Passifloraceae) Draft Genome Reveals the S-Locus Evolved after the Divergence of Turneroideae from Passifloroideae in a Stepwise Manner.</title>
        <authorList>
            <person name="Henning P.M."/>
            <person name="Roalson E.H."/>
            <person name="Mir W."/>
            <person name="McCubbin A.G."/>
            <person name="Shore J.S."/>
        </authorList>
    </citation>
    <scope>NUCLEOTIDE SEQUENCE</scope>
    <source>
        <strain evidence="2">F60SS</strain>
    </source>
</reference>